<dbReference type="PANTHER" id="PTHR22980">
    <property type="entry name" value="CORTISTATIN"/>
    <property type="match status" value="1"/>
</dbReference>
<dbReference type="Proteomes" id="UP000193685">
    <property type="component" value="Unassembled WGS sequence"/>
</dbReference>
<keyword evidence="4" id="KW-0234">DNA repair</keyword>
<dbReference type="GO" id="GO:0046982">
    <property type="term" value="F:protein heterodimerization activity"/>
    <property type="evidence" value="ECO:0007669"/>
    <property type="project" value="InterPro"/>
</dbReference>
<keyword evidence="2" id="KW-0227">DNA damage</keyword>
<organism evidence="5 6">
    <name type="scientific">Protomyces lactucae-debilis</name>
    <dbReference type="NCBI Taxonomy" id="2754530"/>
    <lineage>
        <taxon>Eukaryota</taxon>
        <taxon>Fungi</taxon>
        <taxon>Dikarya</taxon>
        <taxon>Ascomycota</taxon>
        <taxon>Taphrinomycotina</taxon>
        <taxon>Taphrinomycetes</taxon>
        <taxon>Taphrinales</taxon>
        <taxon>Protomycetaceae</taxon>
        <taxon>Protomyces</taxon>
    </lineage>
</organism>
<dbReference type="InterPro" id="IPR009072">
    <property type="entry name" value="Histone-fold"/>
</dbReference>
<keyword evidence="3" id="KW-0238">DNA-binding</keyword>
<dbReference type="GO" id="GO:0031297">
    <property type="term" value="P:replication fork processing"/>
    <property type="evidence" value="ECO:0007669"/>
    <property type="project" value="TreeGrafter"/>
</dbReference>
<dbReference type="GO" id="GO:0003682">
    <property type="term" value="F:chromatin binding"/>
    <property type="evidence" value="ECO:0007669"/>
    <property type="project" value="TreeGrafter"/>
</dbReference>
<dbReference type="GeneID" id="63787619"/>
<proteinExistence type="inferred from homology"/>
<keyword evidence="6" id="KW-1185">Reference proteome</keyword>
<evidence type="ECO:0000256" key="2">
    <source>
        <dbReference type="ARBA" id="ARBA00022763"/>
    </source>
</evidence>
<comment type="similarity">
    <text evidence="1">Belongs to the TAF9 family. CENP-S/MHF1 subfamily.</text>
</comment>
<dbReference type="Pfam" id="PF15630">
    <property type="entry name" value="CENP-S"/>
    <property type="match status" value="1"/>
</dbReference>
<evidence type="ECO:0000313" key="6">
    <source>
        <dbReference type="Proteomes" id="UP000193685"/>
    </source>
</evidence>
<sequence length="106" mass="11895">MPDIEEQLQSALWLSVGRIADERSIDSEGSVSVSADFIASLTSYVWMQLQNMTLDVEHFAAHRSSQVVETVDVMLCARKNTELLNEMQRLLAEQQAAAEKEARRVA</sequence>
<dbReference type="GO" id="GO:0006281">
    <property type="term" value="P:DNA repair"/>
    <property type="evidence" value="ECO:0007669"/>
    <property type="project" value="UniProtKB-KW"/>
</dbReference>
<dbReference type="SUPFAM" id="SSF47113">
    <property type="entry name" value="Histone-fold"/>
    <property type="match status" value="1"/>
</dbReference>
<dbReference type="CDD" id="cd22919">
    <property type="entry name" value="HFD_CENP-S"/>
    <property type="match status" value="1"/>
</dbReference>
<dbReference type="AlphaFoldDB" id="A0A1Y2FP17"/>
<comment type="caution">
    <text evidence="5">The sequence shown here is derived from an EMBL/GenBank/DDBJ whole genome shotgun (WGS) entry which is preliminary data.</text>
</comment>
<gene>
    <name evidence="5" type="ORF">BCR37DRAFT_391509</name>
</gene>
<dbReference type="PANTHER" id="PTHR22980:SF0">
    <property type="entry name" value="CENTROMERE PROTEIN S"/>
    <property type="match status" value="1"/>
</dbReference>
<dbReference type="OMA" id="CARRNDD"/>
<dbReference type="GO" id="GO:0003677">
    <property type="term" value="F:DNA binding"/>
    <property type="evidence" value="ECO:0007669"/>
    <property type="project" value="UniProtKB-KW"/>
</dbReference>
<dbReference type="EMBL" id="MCFI01000004">
    <property type="protein sequence ID" value="ORY85752.1"/>
    <property type="molecule type" value="Genomic_DNA"/>
</dbReference>
<name>A0A1Y2FP17_PROLT</name>
<evidence type="ECO:0000313" key="5">
    <source>
        <dbReference type="EMBL" id="ORY85752.1"/>
    </source>
</evidence>
<dbReference type="GO" id="GO:0000712">
    <property type="term" value="P:resolution of meiotic recombination intermediates"/>
    <property type="evidence" value="ECO:0007669"/>
    <property type="project" value="TreeGrafter"/>
</dbReference>
<evidence type="ECO:0000256" key="3">
    <source>
        <dbReference type="ARBA" id="ARBA00023125"/>
    </source>
</evidence>
<dbReference type="RefSeq" id="XP_040727234.1">
    <property type="nucleotide sequence ID" value="XM_040871020.1"/>
</dbReference>
<evidence type="ECO:0000256" key="4">
    <source>
        <dbReference type="ARBA" id="ARBA00023204"/>
    </source>
</evidence>
<dbReference type="OrthoDB" id="1872155at2759"/>
<dbReference type="Gene3D" id="1.10.20.10">
    <property type="entry name" value="Histone, subunit A"/>
    <property type="match status" value="1"/>
</dbReference>
<evidence type="ECO:0000256" key="1">
    <source>
        <dbReference type="ARBA" id="ARBA00006612"/>
    </source>
</evidence>
<protein>
    <submittedName>
        <fullName evidence="5">Kinetochore component CENP-S-domain-containing protein</fullName>
    </submittedName>
</protein>
<reference evidence="5 6" key="1">
    <citation type="submission" date="2016-07" db="EMBL/GenBank/DDBJ databases">
        <title>Pervasive Adenine N6-methylation of Active Genes in Fungi.</title>
        <authorList>
            <consortium name="DOE Joint Genome Institute"/>
            <person name="Mondo S.J."/>
            <person name="Dannebaum R.O."/>
            <person name="Kuo R.C."/>
            <person name="Labutti K."/>
            <person name="Haridas S."/>
            <person name="Kuo A."/>
            <person name="Salamov A."/>
            <person name="Ahrendt S.R."/>
            <person name="Lipzen A."/>
            <person name="Sullivan W."/>
            <person name="Andreopoulos W.B."/>
            <person name="Clum A."/>
            <person name="Lindquist E."/>
            <person name="Daum C."/>
            <person name="Ramamoorthy G.K."/>
            <person name="Gryganskyi A."/>
            <person name="Culley D."/>
            <person name="Magnuson J.K."/>
            <person name="James T.Y."/>
            <person name="O'Malley M.A."/>
            <person name="Stajich J.E."/>
            <person name="Spatafora J.W."/>
            <person name="Visel A."/>
            <person name="Grigoriev I.V."/>
        </authorList>
    </citation>
    <scope>NUCLEOTIDE SEQUENCE [LARGE SCALE GENOMIC DNA]</scope>
    <source>
        <strain evidence="5 6">12-1054</strain>
    </source>
</reference>
<accession>A0A1Y2FP17</accession>
<dbReference type="STRING" id="56484.A0A1Y2FP17"/>
<dbReference type="GO" id="GO:0071821">
    <property type="term" value="C:FANCM-MHF complex"/>
    <property type="evidence" value="ECO:0007669"/>
    <property type="project" value="InterPro"/>
</dbReference>
<dbReference type="InterPro" id="IPR029003">
    <property type="entry name" value="CENP-S/Mhf1"/>
</dbReference>